<evidence type="ECO:0000256" key="1">
    <source>
        <dbReference type="SAM" id="MobiDB-lite"/>
    </source>
</evidence>
<dbReference type="AlphaFoldDB" id="A0A840CMU0"/>
<dbReference type="RefSeq" id="WP_183308227.1">
    <property type="nucleotide sequence ID" value="NZ_JACIEP010000013.1"/>
</dbReference>
<proteinExistence type="predicted"/>
<reference evidence="2 3" key="1">
    <citation type="submission" date="2020-08" db="EMBL/GenBank/DDBJ databases">
        <title>Genomic Encyclopedia of Type Strains, Phase IV (KMG-IV): sequencing the most valuable type-strain genomes for metagenomic binning, comparative biology and taxonomic classification.</title>
        <authorList>
            <person name="Goeker M."/>
        </authorList>
    </citation>
    <scope>NUCLEOTIDE SEQUENCE [LARGE SCALE GENOMIC DNA]</scope>
    <source>
        <strain evidence="2 3">DSM 104969</strain>
    </source>
</reference>
<feature type="region of interest" description="Disordered" evidence="1">
    <location>
        <begin position="32"/>
        <end position="62"/>
    </location>
</feature>
<dbReference type="Pfam" id="PF16118">
    <property type="entry name" value="DUF4834"/>
    <property type="match status" value="1"/>
</dbReference>
<feature type="compositionally biased region" description="Polar residues" evidence="1">
    <location>
        <begin position="46"/>
        <end position="59"/>
    </location>
</feature>
<comment type="caution">
    <text evidence="2">The sequence shown here is derived from an EMBL/GenBank/DDBJ whole genome shotgun (WGS) entry which is preliminary data.</text>
</comment>
<dbReference type="InterPro" id="IPR032272">
    <property type="entry name" value="DUF4834"/>
</dbReference>
<name>A0A840CMU0_9BACT</name>
<dbReference type="EMBL" id="JACIEP010000013">
    <property type="protein sequence ID" value="MBB4037387.1"/>
    <property type="molecule type" value="Genomic_DNA"/>
</dbReference>
<evidence type="ECO:0000313" key="3">
    <source>
        <dbReference type="Proteomes" id="UP000555103"/>
    </source>
</evidence>
<evidence type="ECO:0008006" key="4">
    <source>
        <dbReference type="Google" id="ProtNLM"/>
    </source>
</evidence>
<gene>
    <name evidence="2" type="ORF">GGR21_003304</name>
</gene>
<keyword evidence="3" id="KW-1185">Reference proteome</keyword>
<dbReference type="Proteomes" id="UP000555103">
    <property type="component" value="Unassembled WGS sequence"/>
</dbReference>
<organism evidence="2 3">
    <name type="scientific">Dysgonomonas hofstadii</name>
    <dbReference type="NCBI Taxonomy" id="637886"/>
    <lineage>
        <taxon>Bacteria</taxon>
        <taxon>Pseudomonadati</taxon>
        <taxon>Bacteroidota</taxon>
        <taxon>Bacteroidia</taxon>
        <taxon>Bacteroidales</taxon>
        <taxon>Dysgonomonadaceae</taxon>
        <taxon>Dysgonomonas</taxon>
    </lineage>
</organism>
<evidence type="ECO:0000313" key="2">
    <source>
        <dbReference type="EMBL" id="MBB4037387.1"/>
    </source>
</evidence>
<sequence length="80" mass="9286">MGFILFIFFTILLLVIALFLSMVKGVWSLISGKPSSMGNPEGRRYSSWNREQHNSYTSDNQKKIFPKDEGEYVSYEEIKD</sequence>
<accession>A0A840CMU0</accession>
<protein>
    <recommendedName>
        <fullName evidence="4">DUF4834 domain-containing protein</fullName>
    </recommendedName>
</protein>